<name>A0A9X3XP22_9CLOT</name>
<dbReference type="AlphaFoldDB" id="A0A9X3XP22"/>
<protein>
    <submittedName>
        <fullName evidence="1">Uncharacterized protein</fullName>
    </submittedName>
</protein>
<dbReference type="EMBL" id="JAMRYU010000020">
    <property type="protein sequence ID" value="MDC4241811.1"/>
    <property type="molecule type" value="Genomic_DNA"/>
</dbReference>
<proteinExistence type="predicted"/>
<dbReference type="Proteomes" id="UP001141183">
    <property type="component" value="Unassembled WGS sequence"/>
</dbReference>
<comment type="caution">
    <text evidence="1">The sequence shown here is derived from an EMBL/GenBank/DDBJ whole genome shotgun (WGS) entry which is preliminary data.</text>
</comment>
<sequence length="88" mass="10316">MKKYTTKNFFIQVMLTGVDGVNIINIKKDNKEDREAITYEFKVDNKDAVKCINNCKTGLYEDVKIEGFKELKAKRKAKINDYFNSLKR</sequence>
<evidence type="ECO:0000313" key="2">
    <source>
        <dbReference type="Proteomes" id="UP001141183"/>
    </source>
</evidence>
<dbReference type="RefSeq" id="WP_195954402.1">
    <property type="nucleotide sequence ID" value="NZ_JADPEJ010000005.1"/>
</dbReference>
<reference evidence="1" key="1">
    <citation type="submission" date="2022-05" db="EMBL/GenBank/DDBJ databases">
        <title>Draft genome sequence of Clostridium tertium strain CP3 isolated from Peru.</title>
        <authorList>
            <person name="Hurtado R."/>
            <person name="Lima L."/>
            <person name="Sousa T."/>
            <person name="Jaiswal A.K."/>
            <person name="Tiwari S."/>
            <person name="Maturrano L."/>
            <person name="Brenig B."/>
            <person name="Azevedo V."/>
        </authorList>
    </citation>
    <scope>NUCLEOTIDE SEQUENCE</scope>
    <source>
        <strain evidence="1">CP3</strain>
    </source>
</reference>
<gene>
    <name evidence="1" type="ORF">NE398_16870</name>
</gene>
<accession>A0A9X3XP22</accession>
<keyword evidence="2" id="KW-1185">Reference proteome</keyword>
<evidence type="ECO:0000313" key="1">
    <source>
        <dbReference type="EMBL" id="MDC4241811.1"/>
    </source>
</evidence>
<organism evidence="1 2">
    <name type="scientific">Clostridium tertium</name>
    <dbReference type="NCBI Taxonomy" id="1559"/>
    <lineage>
        <taxon>Bacteria</taxon>
        <taxon>Bacillati</taxon>
        <taxon>Bacillota</taxon>
        <taxon>Clostridia</taxon>
        <taxon>Eubacteriales</taxon>
        <taxon>Clostridiaceae</taxon>
        <taxon>Clostridium</taxon>
    </lineage>
</organism>